<dbReference type="AlphaFoldDB" id="B6W7D7"/>
<reference evidence="4 5" key="1">
    <citation type="submission" date="2008-09" db="EMBL/GenBank/DDBJ databases">
        <authorList>
            <person name="Fulton L."/>
            <person name="Clifton S."/>
            <person name="Fulton B."/>
            <person name="Xu J."/>
            <person name="Minx P."/>
            <person name="Pepin K.H."/>
            <person name="Johnson M."/>
            <person name="Thiruvilangam P."/>
            <person name="Bhonagiri V."/>
            <person name="Nash W.E."/>
            <person name="Mardis E.R."/>
            <person name="Wilson R.K."/>
        </authorList>
    </citation>
    <scope>NUCLEOTIDE SEQUENCE [LARGE SCALE GENOMIC DNA]</scope>
    <source>
        <strain evidence="4 5">DSM 7454</strain>
    </source>
</reference>
<sequence>MAKMGIETTDRSVREHVRKIRKEFKKVKLEPIKTIRGQGYSWVMESCDVGK</sequence>
<dbReference type="InterPro" id="IPR016032">
    <property type="entry name" value="Sig_transdc_resp-reg_C-effctor"/>
</dbReference>
<dbReference type="Proteomes" id="UP000005451">
    <property type="component" value="Unassembled WGS sequence"/>
</dbReference>
<evidence type="ECO:0000313" key="5">
    <source>
        <dbReference type="Proteomes" id="UP000005451"/>
    </source>
</evidence>
<dbReference type="InterPro" id="IPR036388">
    <property type="entry name" value="WH-like_DNA-bd_sf"/>
</dbReference>
<gene>
    <name evidence="4" type="ORF">ANHYDRO_00483</name>
</gene>
<evidence type="ECO:0000313" key="4">
    <source>
        <dbReference type="EMBL" id="EEB36680.1"/>
    </source>
</evidence>
<reference evidence="4 5" key="2">
    <citation type="submission" date="2008-10" db="EMBL/GenBank/DDBJ databases">
        <title>Draft genome sequence of Anaerococcus hydrogenalis (DSM 7454).</title>
        <authorList>
            <person name="Sudarsanam P."/>
            <person name="Ley R."/>
            <person name="Guruge J."/>
            <person name="Turnbaugh P.J."/>
            <person name="Mahowald M."/>
            <person name="Liep D."/>
            <person name="Gordon J."/>
        </authorList>
    </citation>
    <scope>NUCLEOTIDE SEQUENCE [LARGE SCALE GENOMIC DNA]</scope>
    <source>
        <strain evidence="4 5">DSM 7454</strain>
    </source>
</reference>
<evidence type="ECO:0000256" key="1">
    <source>
        <dbReference type="ARBA" id="ARBA00023125"/>
    </source>
</evidence>
<protein>
    <recommendedName>
        <fullName evidence="3">OmpR/PhoB-type domain-containing protein</fullName>
    </recommendedName>
</protein>
<feature type="domain" description="OmpR/PhoB-type" evidence="3">
    <location>
        <begin position="1"/>
        <end position="44"/>
    </location>
</feature>
<dbReference type="InterPro" id="IPR001867">
    <property type="entry name" value="OmpR/PhoB-type_DNA-bd"/>
</dbReference>
<dbReference type="PROSITE" id="PS51755">
    <property type="entry name" value="OMPR_PHOB"/>
    <property type="match status" value="1"/>
</dbReference>
<name>B6W7D7_9FIRM</name>
<dbReference type="STRING" id="561177.ANHYDRO_00483"/>
<organism evidence="4 5">
    <name type="scientific">Anaerococcus hydrogenalis DSM 7454</name>
    <dbReference type="NCBI Taxonomy" id="561177"/>
    <lineage>
        <taxon>Bacteria</taxon>
        <taxon>Bacillati</taxon>
        <taxon>Bacillota</taxon>
        <taxon>Tissierellia</taxon>
        <taxon>Tissierellales</taxon>
        <taxon>Peptoniphilaceae</taxon>
        <taxon>Anaerococcus</taxon>
    </lineage>
</organism>
<accession>B6W7D7</accession>
<dbReference type="EMBL" id="ABXA01000012">
    <property type="protein sequence ID" value="EEB36680.1"/>
    <property type="molecule type" value="Genomic_DNA"/>
</dbReference>
<feature type="DNA-binding region" description="OmpR/PhoB-type" evidence="2">
    <location>
        <begin position="1"/>
        <end position="44"/>
    </location>
</feature>
<dbReference type="GO" id="GO:0006355">
    <property type="term" value="P:regulation of DNA-templated transcription"/>
    <property type="evidence" value="ECO:0007669"/>
    <property type="project" value="InterPro"/>
</dbReference>
<comment type="caution">
    <text evidence="4">The sequence shown here is derived from an EMBL/GenBank/DDBJ whole genome shotgun (WGS) entry which is preliminary data.</text>
</comment>
<dbReference type="SUPFAM" id="SSF46894">
    <property type="entry name" value="C-terminal effector domain of the bipartite response regulators"/>
    <property type="match status" value="1"/>
</dbReference>
<dbReference type="eggNOG" id="COG0745">
    <property type="taxonomic scope" value="Bacteria"/>
</dbReference>
<dbReference type="GO" id="GO:0003677">
    <property type="term" value="F:DNA binding"/>
    <property type="evidence" value="ECO:0007669"/>
    <property type="project" value="UniProtKB-UniRule"/>
</dbReference>
<dbReference type="GO" id="GO:0000160">
    <property type="term" value="P:phosphorelay signal transduction system"/>
    <property type="evidence" value="ECO:0007669"/>
    <property type="project" value="InterPro"/>
</dbReference>
<proteinExistence type="predicted"/>
<evidence type="ECO:0000259" key="3">
    <source>
        <dbReference type="PROSITE" id="PS51755"/>
    </source>
</evidence>
<dbReference type="Gene3D" id="1.10.10.10">
    <property type="entry name" value="Winged helix-like DNA-binding domain superfamily/Winged helix DNA-binding domain"/>
    <property type="match status" value="1"/>
</dbReference>
<keyword evidence="1 2" id="KW-0238">DNA-binding</keyword>
<evidence type="ECO:0000256" key="2">
    <source>
        <dbReference type="PROSITE-ProRule" id="PRU01091"/>
    </source>
</evidence>
<dbReference type="Pfam" id="PF00486">
    <property type="entry name" value="Trans_reg_C"/>
    <property type="match status" value="1"/>
</dbReference>